<dbReference type="Pfam" id="PF23410">
    <property type="entry name" value="Beta-prop_VPS8"/>
    <property type="match status" value="1"/>
</dbReference>
<dbReference type="Proteomes" id="UP000191024">
    <property type="component" value="Chromosome D"/>
</dbReference>
<dbReference type="InterPro" id="IPR045111">
    <property type="entry name" value="Vps41/Vps8"/>
</dbReference>
<protein>
    <submittedName>
        <fullName evidence="3">LAMI_0D05820g1_1</fullName>
    </submittedName>
</protein>
<dbReference type="PANTHER" id="PTHR12616:SF8">
    <property type="entry name" value="VACUOLAR PROTEIN SORTING-ASSOCIATED PROTEIN 8 HOMOLOG"/>
    <property type="match status" value="1"/>
</dbReference>
<dbReference type="PANTHER" id="PTHR12616">
    <property type="entry name" value="VACUOLAR PROTEIN SORTING VPS41"/>
    <property type="match status" value="1"/>
</dbReference>
<comment type="similarity">
    <text evidence="1">Belongs to the VPS8 family.</text>
</comment>
<accession>A0A1G4JC02</accession>
<gene>
    <name evidence="3" type="ORF">LAMI_0D05820G</name>
</gene>
<dbReference type="STRING" id="1230905.A0A1G4JC02"/>
<dbReference type="AlphaFoldDB" id="A0A1G4JC02"/>
<sequence length="1252" mass="142089">MGDAKIKRYMDIGDQRTPIYGWLESLGLSSNDHDTRPEDLSDEFANFNPFEELRKTGNEPIKWSDLTRIYQSAALYGRPKCVYPARAYFTIGTSRGSVLIFDYKQILKCTLLVSEEQAISGIAKISISLDGTHVSAALDSGDIFIWNLTTPVEKDGRNKGEPTPIQPLLHIKEHCYTKVLSLQFYGARHTALLVSDDSGKIWIHSGSRNRLWQLTYSSRLLKQIFNGPEKRLLACAGRIKAEKGFRSDKNLVAIVTSQDFVIYYQEETILQLEHGNDNFGLPITMARISWVFHDLLAFSVDDRLTVLRLSWNSDRSHAAIKEKLLWSCDESLTEINWLSSQALIVMTASSRVVVLKGATELSTSLTLDLLAINLLASNEKTCTFLNRQLIALTTSCAKIGSFLSWSEILLVFVQRALYISALKCIASFLTNERLPFYLLRLDSHLPKRVEQLESPYRNLAIASLRYVLKSSANDDPEIQLAKMKELFHVVVSLDRLFVKEGEQLVFIEGILEASAPEQGDTLAQCLIEEISNGAVSILSPTVLSRLFTFCESHQDRQMVRTLILSLKWQQLSIDLAIRSCQQYKIYDGLLYLWNVAFTDYLSPLADFVYLYSGNNERCQIFSQDSNINDIPIFEYLAFLLRGWQFPKCRQIPNDLSLKIKKDLYNVIFSGALVEWPKGSGKRLETCGSKQNEPVYPYLDMLLVLDPAKALTIVHDSLEDSLLDEDRSESEQAGGSVTQSDVTRQFIIEALLDIFQLTTKMNLKLLLANFIAKNVVKYPQFVVLSTDTIDRLLLTISSSDCGPRKEESEESLQALLSLHIPGDSKHLVTALREKQFYFALMTFYSRSQQYSHFLDLALELQRSNFGNYDILEIVKRSLKNTSHAPIERTLVKSVVDRNFCQIIKCQPTLAVQYFQDFDPNIHYNALSVSDKALKFQYLSELFRLVFEDYVKNSAFSTTFVELLCQEAPEEELINFLKSVNPRHLDKEPVLSILERYGKLESLVVFLCGMKANLQAVTRITDYLTEAATAGTWNCQTSKHLVFLATHIIRGLEEEHIAGWAKLLTCLMVIYGILGESEKHKFQEAVRFALFDFTTTSRIRCNGAHQSFCMPLTQVFESKEVMFLKLANMQPLLTEVLSDLSVAQQQQSFSFKIIDNASFQAVRDYESLVQKGWLIKNAECEVCGNKLWGIGLDSDVFIKWKEARGSGSSNGKDSLLEDPKILIVFRCGHGFHLNCLIRLGQTKLDYFCLLCKSA</sequence>
<proteinExistence type="inferred from homology"/>
<dbReference type="InterPro" id="IPR015943">
    <property type="entry name" value="WD40/YVTN_repeat-like_dom_sf"/>
</dbReference>
<name>A0A1G4JC02_9SACH</name>
<dbReference type="SUPFAM" id="SSF50978">
    <property type="entry name" value="WD40 repeat-like"/>
    <property type="match status" value="1"/>
</dbReference>
<evidence type="ECO:0000259" key="2">
    <source>
        <dbReference type="Pfam" id="PF12816"/>
    </source>
</evidence>
<dbReference type="Gene3D" id="2.130.10.10">
    <property type="entry name" value="YVTN repeat-like/Quinoprotein amine dehydrogenase"/>
    <property type="match status" value="1"/>
</dbReference>
<dbReference type="Pfam" id="PF23413">
    <property type="entry name" value="zf_RING_Vps8_fungal"/>
    <property type="match status" value="1"/>
</dbReference>
<keyword evidence="4" id="KW-1185">Reference proteome</keyword>
<evidence type="ECO:0000313" key="3">
    <source>
        <dbReference type="EMBL" id="SCU87375.1"/>
    </source>
</evidence>
<evidence type="ECO:0000313" key="4">
    <source>
        <dbReference type="Proteomes" id="UP000191024"/>
    </source>
</evidence>
<feature type="domain" description="Vacuolar protein sorting-associated protein 8 central" evidence="2">
    <location>
        <begin position="525"/>
        <end position="712"/>
    </location>
</feature>
<dbReference type="Pfam" id="PF12816">
    <property type="entry name" value="TPR_Vps8"/>
    <property type="match status" value="1"/>
</dbReference>
<dbReference type="OrthoDB" id="289913at2759"/>
<dbReference type="GO" id="GO:0030897">
    <property type="term" value="C:HOPS complex"/>
    <property type="evidence" value="ECO:0007669"/>
    <property type="project" value="TreeGrafter"/>
</dbReference>
<reference evidence="3 4" key="1">
    <citation type="submission" date="2016-03" db="EMBL/GenBank/DDBJ databases">
        <authorList>
            <person name="Devillers H."/>
        </authorList>
    </citation>
    <scope>NUCLEOTIDE SEQUENCE [LARGE SCALE GENOMIC DNA]</scope>
    <source>
        <strain evidence="3">CBS 11717</strain>
    </source>
</reference>
<dbReference type="GO" id="GO:0006623">
    <property type="term" value="P:protein targeting to vacuole"/>
    <property type="evidence" value="ECO:0007669"/>
    <property type="project" value="InterPro"/>
</dbReference>
<dbReference type="InterPro" id="IPR036322">
    <property type="entry name" value="WD40_repeat_dom_sf"/>
</dbReference>
<dbReference type="GO" id="GO:0005770">
    <property type="term" value="C:late endosome"/>
    <property type="evidence" value="ECO:0007669"/>
    <property type="project" value="TreeGrafter"/>
</dbReference>
<dbReference type="InterPro" id="IPR025941">
    <property type="entry name" value="Vps8_central_dom"/>
</dbReference>
<organism evidence="3 4">
    <name type="scientific">Lachancea mirantina</name>
    <dbReference type="NCBI Taxonomy" id="1230905"/>
    <lineage>
        <taxon>Eukaryota</taxon>
        <taxon>Fungi</taxon>
        <taxon>Dikarya</taxon>
        <taxon>Ascomycota</taxon>
        <taxon>Saccharomycotina</taxon>
        <taxon>Saccharomycetes</taxon>
        <taxon>Saccharomycetales</taxon>
        <taxon>Saccharomycetaceae</taxon>
        <taxon>Lachancea</taxon>
    </lineage>
</organism>
<dbReference type="EMBL" id="LT598463">
    <property type="protein sequence ID" value="SCU87375.1"/>
    <property type="molecule type" value="Genomic_DNA"/>
</dbReference>
<evidence type="ECO:0000256" key="1">
    <source>
        <dbReference type="ARBA" id="ARBA00009422"/>
    </source>
</evidence>
<dbReference type="GO" id="GO:0034058">
    <property type="term" value="P:endosomal vesicle fusion"/>
    <property type="evidence" value="ECO:0007669"/>
    <property type="project" value="TreeGrafter"/>
</dbReference>